<accession>G6FNL9</accession>
<sequence>MDSLESRFGNGDFDSSVIAKSPSDLEQRLEMISNRLTQLESAFVRFQNFQNSKRSTRKQYSPYFDDSHLQSQLQSMSEENLARRLGVDTATLTKERTTSSPEDFLRWCRSRDPGRLGWQYNSQLNLYHPVN</sequence>
<dbReference type="EMBL" id="AGIZ01000001">
    <property type="protein sequence ID" value="EHC19649.1"/>
    <property type="molecule type" value="Genomic_DNA"/>
</dbReference>
<evidence type="ECO:0000313" key="1">
    <source>
        <dbReference type="EMBL" id="EHC19649.1"/>
    </source>
</evidence>
<comment type="caution">
    <text evidence="1">The sequence shown here is derived from an EMBL/GenBank/DDBJ whole genome shotgun (WGS) entry which is preliminary data.</text>
</comment>
<evidence type="ECO:0000313" key="2">
    <source>
        <dbReference type="Proteomes" id="UP000004344"/>
    </source>
</evidence>
<proteinExistence type="predicted"/>
<dbReference type="Proteomes" id="UP000004344">
    <property type="component" value="Unassembled WGS sequence"/>
</dbReference>
<name>G6FNL9_9CYAN</name>
<reference evidence="1 2" key="1">
    <citation type="submission" date="2011-09" db="EMBL/GenBank/DDBJ databases">
        <title>The draft genome of Fischerella sp. JSC-11.</title>
        <authorList>
            <consortium name="US DOE Joint Genome Institute (JGI-PGF)"/>
            <person name="Lucas S."/>
            <person name="Han J."/>
            <person name="Lapidus A."/>
            <person name="Cheng J.-F."/>
            <person name="Goodwin L."/>
            <person name="Pitluck S."/>
            <person name="Peters L."/>
            <person name="Land M.L."/>
            <person name="Hauser L."/>
            <person name="Sarkisova S."/>
            <person name="Bryant D.A."/>
            <person name="Brown I."/>
            <person name="Woyke T.J."/>
        </authorList>
    </citation>
    <scope>NUCLEOTIDE SEQUENCE [LARGE SCALE GENOMIC DNA]</scope>
    <source>
        <strain evidence="1 2">JSC-11</strain>
    </source>
</reference>
<protein>
    <submittedName>
        <fullName evidence="1">Uncharacterized protein</fullName>
    </submittedName>
</protein>
<organism evidence="1 2">
    <name type="scientific">Fischerella thermalis JSC-11</name>
    <dbReference type="NCBI Taxonomy" id="741277"/>
    <lineage>
        <taxon>Bacteria</taxon>
        <taxon>Bacillati</taxon>
        <taxon>Cyanobacteriota</taxon>
        <taxon>Cyanophyceae</taxon>
        <taxon>Nostocales</taxon>
        <taxon>Hapalosiphonaceae</taxon>
        <taxon>Fischerella</taxon>
    </lineage>
</organism>
<gene>
    <name evidence="1" type="ORF">FJSC11DRAFT_0466</name>
</gene>
<dbReference type="AlphaFoldDB" id="G6FNL9"/>
<keyword evidence="2" id="KW-1185">Reference proteome</keyword>